<feature type="transmembrane region" description="Helical" evidence="6">
    <location>
        <begin position="176"/>
        <end position="193"/>
    </location>
</feature>
<sequence length="702" mass="78011">MNKFGLFIAKHRRLVLIFATILLVPSLFGAVKTKINYDILTYLPKSLDSVKGQEILNDVFNSSAKGMLVIENMESKDVVKVKEKIKGIEGVENVVWIDDFVDITIPKEIFPNEVKEMFFRENSTLVMIQFSNESSSPITQEAIDNIRKTLDKQCFLSGMSAVLKDTVDLADKQTPIYVALAVALAVVVLMLTLESTIVPFIILLSIGYAILYNFGTNIFFKEISYITKSLAAVLQLGVTMDYSIFLLHRYEEECSNIDDKNQAMAKAIAKTASSIVGSSLTTIAGFLAIAVMELTIGKDIGFVMAKGVVFGVLSVLTILPALILTFDKLINRFNHGTILPEFNGLSKLVTKHYKAFIIVSIFIFAVAFYGERNNEIYYNLDESLPKDMDSIVALKKLKDDYNMMTTHMVILSKDVPAYKVKSMIEEINKVEGVENILSYEKLIGPSIPEDFLPAALKDKFQKGDYKQILVNSKFKAATEEENAQIENIEKIVKKYDKKAIVTGEGVLTKDLVGIADEDFKRVNTISTIAVFVIIMLVFTSISIPVFLILLIMLAIFINMSIPYYLNHAIPFIASIVIGSIQLGATVDYAILLTTRFREEIKKGHEKFEAMEIAVKESSKSIVTSGLTFFASTVGVAVISEIEIIKSLSTMIARGALISTAVILFVLPGVLIAGESLIRSTSKNWANNNQQKSEKGRIIYENK</sequence>
<evidence type="ECO:0000256" key="1">
    <source>
        <dbReference type="ARBA" id="ARBA00004651"/>
    </source>
</evidence>
<feature type="domain" description="SSD" evidence="7">
    <location>
        <begin position="197"/>
        <end position="325"/>
    </location>
</feature>
<evidence type="ECO:0000256" key="2">
    <source>
        <dbReference type="ARBA" id="ARBA00022475"/>
    </source>
</evidence>
<evidence type="ECO:0000313" key="8">
    <source>
        <dbReference type="EMBL" id="MBU5440136.1"/>
    </source>
</evidence>
<evidence type="ECO:0000256" key="3">
    <source>
        <dbReference type="ARBA" id="ARBA00022692"/>
    </source>
</evidence>
<keyword evidence="5 6" id="KW-0472">Membrane</keyword>
<keyword evidence="2" id="KW-1003">Cell membrane</keyword>
<feature type="transmembrane region" description="Helical" evidence="6">
    <location>
        <begin position="569"/>
        <end position="592"/>
    </location>
</feature>
<dbReference type="InterPro" id="IPR004869">
    <property type="entry name" value="MMPL_dom"/>
</dbReference>
<evidence type="ECO:0000256" key="5">
    <source>
        <dbReference type="ARBA" id="ARBA00023136"/>
    </source>
</evidence>
<feature type="transmembrane region" description="Helical" evidence="6">
    <location>
        <begin position="650"/>
        <end position="672"/>
    </location>
</feature>
<dbReference type="InterPro" id="IPR050545">
    <property type="entry name" value="Mycobact_MmpL"/>
</dbReference>
<feature type="transmembrane region" description="Helical" evidence="6">
    <location>
        <begin position="620"/>
        <end position="638"/>
    </location>
</feature>
<evidence type="ECO:0000256" key="4">
    <source>
        <dbReference type="ARBA" id="ARBA00022989"/>
    </source>
</evidence>
<protein>
    <submittedName>
        <fullName evidence="8">MMPL family transporter</fullName>
    </submittedName>
</protein>
<feature type="transmembrane region" description="Helical" evidence="6">
    <location>
        <begin position="200"/>
        <end position="220"/>
    </location>
</feature>
<keyword evidence="9" id="KW-1185">Reference proteome</keyword>
<keyword evidence="3 6" id="KW-0812">Transmembrane</keyword>
<gene>
    <name evidence="8" type="ORF">KQI42_19265</name>
</gene>
<dbReference type="PANTHER" id="PTHR33406">
    <property type="entry name" value="MEMBRANE PROTEIN MJ1562-RELATED"/>
    <property type="match status" value="1"/>
</dbReference>
<proteinExistence type="predicted"/>
<name>A0ABS6EC91_9FIRM</name>
<feature type="transmembrane region" description="Helical" evidence="6">
    <location>
        <begin position="275"/>
        <end position="296"/>
    </location>
</feature>
<comment type="subcellular location">
    <subcellularLocation>
        <location evidence="1">Cell membrane</location>
        <topology evidence="1">Multi-pass membrane protein</topology>
    </subcellularLocation>
</comment>
<dbReference type="PANTHER" id="PTHR33406:SF13">
    <property type="entry name" value="MEMBRANE PROTEIN YDFJ"/>
    <property type="match status" value="1"/>
</dbReference>
<dbReference type="Pfam" id="PF03176">
    <property type="entry name" value="MMPL"/>
    <property type="match status" value="2"/>
</dbReference>
<feature type="transmembrane region" description="Helical" evidence="6">
    <location>
        <begin position="528"/>
        <end position="557"/>
    </location>
</feature>
<evidence type="ECO:0000256" key="6">
    <source>
        <dbReference type="SAM" id="Phobius"/>
    </source>
</evidence>
<comment type="caution">
    <text evidence="8">The sequence shown here is derived from an EMBL/GenBank/DDBJ whole genome shotgun (WGS) entry which is preliminary data.</text>
</comment>
<keyword evidence="4 6" id="KW-1133">Transmembrane helix</keyword>
<accession>A0ABS6EC91</accession>
<feature type="transmembrane region" description="Helical" evidence="6">
    <location>
        <begin position="308"/>
        <end position="326"/>
    </location>
</feature>
<dbReference type="PROSITE" id="PS50156">
    <property type="entry name" value="SSD"/>
    <property type="match status" value="1"/>
</dbReference>
<dbReference type="Proteomes" id="UP000749471">
    <property type="component" value="Unassembled WGS sequence"/>
</dbReference>
<evidence type="ECO:0000259" key="7">
    <source>
        <dbReference type="PROSITE" id="PS50156"/>
    </source>
</evidence>
<dbReference type="RefSeq" id="WP_216522128.1">
    <property type="nucleotide sequence ID" value="NZ_JAHLPM010000026.1"/>
</dbReference>
<organism evidence="8 9">
    <name type="scientific">Tissierella simiarum</name>
    <dbReference type="NCBI Taxonomy" id="2841534"/>
    <lineage>
        <taxon>Bacteria</taxon>
        <taxon>Bacillati</taxon>
        <taxon>Bacillota</taxon>
        <taxon>Tissierellia</taxon>
        <taxon>Tissierellales</taxon>
        <taxon>Tissierellaceae</taxon>
        <taxon>Tissierella</taxon>
    </lineage>
</organism>
<dbReference type="EMBL" id="JAHLPM010000026">
    <property type="protein sequence ID" value="MBU5440136.1"/>
    <property type="molecule type" value="Genomic_DNA"/>
</dbReference>
<dbReference type="InterPro" id="IPR000731">
    <property type="entry name" value="SSD"/>
</dbReference>
<reference evidence="8 9" key="1">
    <citation type="submission" date="2021-06" db="EMBL/GenBank/DDBJ databases">
        <authorList>
            <person name="Sun Q."/>
            <person name="Li D."/>
        </authorList>
    </citation>
    <scope>NUCLEOTIDE SEQUENCE [LARGE SCALE GENOMIC DNA]</scope>
    <source>
        <strain evidence="8 9">MSJ-40</strain>
    </source>
</reference>
<evidence type="ECO:0000313" key="9">
    <source>
        <dbReference type="Proteomes" id="UP000749471"/>
    </source>
</evidence>